<dbReference type="InterPro" id="IPR011990">
    <property type="entry name" value="TPR-like_helical_dom_sf"/>
</dbReference>
<keyword evidence="2" id="KW-0132">Cell division</keyword>
<feature type="signal peptide" evidence="2">
    <location>
        <begin position="1"/>
        <end position="30"/>
    </location>
</feature>
<reference evidence="5" key="1">
    <citation type="submission" date="2020-02" db="EMBL/GenBank/DDBJ databases">
        <authorList>
            <person name="Chen W.-M."/>
        </authorList>
    </citation>
    <scope>NUCLEOTIDE SEQUENCE</scope>
    <source>
        <strain evidence="5">NBD-18</strain>
    </source>
</reference>
<feature type="chain" id="PRO_5025746544" description="Cell division coordinator CpoB" evidence="2">
    <location>
        <begin position="31"/>
        <end position="224"/>
    </location>
</feature>
<evidence type="ECO:0000256" key="1">
    <source>
        <dbReference type="ARBA" id="ARBA00022729"/>
    </source>
</evidence>
<comment type="function">
    <text evidence="2">Mediates coordination of peptidoglycan synthesis and outer membrane constriction during cell division.</text>
</comment>
<accession>A0A6B2R7B8</accession>
<dbReference type="InterPro" id="IPR034706">
    <property type="entry name" value="CpoB"/>
</dbReference>
<name>A0A6B2R7B8_9BURK</name>
<dbReference type="Pfam" id="PF13525">
    <property type="entry name" value="YfiO"/>
    <property type="match status" value="1"/>
</dbReference>
<feature type="region of interest" description="Disordered" evidence="3">
    <location>
        <begin position="81"/>
        <end position="101"/>
    </location>
</feature>
<evidence type="ECO:0000256" key="2">
    <source>
        <dbReference type="HAMAP-Rule" id="MF_02066"/>
    </source>
</evidence>
<dbReference type="NCBIfam" id="TIGR02795">
    <property type="entry name" value="tol_pal_ybgF"/>
    <property type="match status" value="1"/>
</dbReference>
<comment type="similarity">
    <text evidence="2">Belongs to the CpoB family.</text>
</comment>
<proteinExistence type="inferred from homology"/>
<dbReference type="AlphaFoldDB" id="A0A6B2R7B8"/>
<comment type="caution">
    <text evidence="5">The sequence shown here is derived from an EMBL/GenBank/DDBJ whole genome shotgun (WGS) entry which is preliminary data.</text>
</comment>
<feature type="domain" description="Outer membrane lipoprotein BamD-like" evidence="4">
    <location>
        <begin position="139"/>
        <end position="215"/>
    </location>
</feature>
<keyword evidence="1 2" id="KW-0732">Signal</keyword>
<keyword evidence="2" id="KW-0131">Cell cycle</keyword>
<protein>
    <recommendedName>
        <fullName evidence="2">Cell division coordinator CpoB</fullName>
    </recommendedName>
</protein>
<dbReference type="EMBL" id="JAAGRN010000005">
    <property type="protein sequence ID" value="NDY83235.1"/>
    <property type="molecule type" value="Genomic_DNA"/>
</dbReference>
<evidence type="ECO:0000313" key="5">
    <source>
        <dbReference type="EMBL" id="NDY83235.1"/>
    </source>
</evidence>
<dbReference type="GO" id="GO:0043093">
    <property type="term" value="P:FtsZ-dependent cytokinesis"/>
    <property type="evidence" value="ECO:0007669"/>
    <property type="project" value="UniProtKB-UniRule"/>
</dbReference>
<comment type="subcellular location">
    <subcellularLocation>
        <location evidence="2">Periplasm</location>
    </subcellularLocation>
</comment>
<dbReference type="InterPro" id="IPR014162">
    <property type="entry name" value="CpoB_C"/>
</dbReference>
<sequence length="224" mass="24767" precursor="true">MRFKSFSLRTASSSILLACSFMTFTQTAMAFADDDARKAIVDLRQQVKNMQEANQRARMQLADQIEALEQEVARLRGEMEQLGRPGGSQGGRAAEAKANDPREQAAYDQAMEAYRKGQYKEATTGLMNFMVDFPDSPLTPSALFYQGSSRYAQKDFKGAITQLQGMAQKYPDHPRAPDALMIVAGSQIELNDRAAAKATLQRIVKTYKGTPAADTAAKRLQLLQ</sequence>
<keyword evidence="2" id="KW-0574">Periplasm</keyword>
<dbReference type="GO" id="GO:0030288">
    <property type="term" value="C:outer membrane-bounded periplasmic space"/>
    <property type="evidence" value="ECO:0007669"/>
    <property type="project" value="UniProtKB-UniRule"/>
</dbReference>
<evidence type="ECO:0000259" key="4">
    <source>
        <dbReference type="Pfam" id="PF13525"/>
    </source>
</evidence>
<dbReference type="InterPro" id="IPR039565">
    <property type="entry name" value="BamD-like"/>
</dbReference>
<evidence type="ECO:0000256" key="3">
    <source>
        <dbReference type="SAM" id="MobiDB-lite"/>
    </source>
</evidence>
<dbReference type="SUPFAM" id="SSF48452">
    <property type="entry name" value="TPR-like"/>
    <property type="match status" value="1"/>
</dbReference>
<dbReference type="Gene3D" id="1.25.40.10">
    <property type="entry name" value="Tetratricopeptide repeat domain"/>
    <property type="match status" value="1"/>
</dbReference>
<dbReference type="RefSeq" id="WP_163654182.1">
    <property type="nucleotide sequence ID" value="NZ_JAAGRN010000005.1"/>
</dbReference>
<gene>
    <name evidence="5" type="primary">ybgF</name>
    <name evidence="2" type="synonym">cpoB</name>
    <name evidence="5" type="ORF">G3I67_08320</name>
</gene>
<organism evidence="5">
    <name type="scientific">Sheuella amnicola</name>
    <dbReference type="NCBI Taxonomy" id="2707330"/>
    <lineage>
        <taxon>Bacteria</taxon>
        <taxon>Pseudomonadati</taxon>
        <taxon>Pseudomonadota</taxon>
        <taxon>Betaproteobacteria</taxon>
        <taxon>Burkholderiales</taxon>
        <taxon>Alcaligenaceae</taxon>
        <taxon>Sheuella</taxon>
    </lineage>
</organism>
<dbReference type="HAMAP" id="MF_02066">
    <property type="entry name" value="CpoB"/>
    <property type="match status" value="1"/>
</dbReference>